<proteinExistence type="predicted"/>
<sequence length="158" mass="16620">MHIRIKPSMTSRITTRSVAAAAILLASVPLAGCTAGDAPSQAKAVTRDTVDRDVRAAVRKAGLDPAKGRTTSTPNGNAHPSAVDWFAVLDTPQAEQALPKIGAELERLGWRAEPVDTFPLSYEKSDWSLVGRSVTEADAVTLAPGESLLTLSVTDFGP</sequence>
<keyword evidence="2" id="KW-0732">Signal</keyword>
<evidence type="ECO:0008006" key="5">
    <source>
        <dbReference type="Google" id="ProtNLM"/>
    </source>
</evidence>
<evidence type="ECO:0000313" key="4">
    <source>
        <dbReference type="Proteomes" id="UP000324101"/>
    </source>
</evidence>
<feature type="signal peptide" evidence="2">
    <location>
        <begin position="1"/>
        <end position="31"/>
    </location>
</feature>
<dbReference type="AlphaFoldDB" id="A0A5P2DQ08"/>
<dbReference type="EMBL" id="CP029189">
    <property type="protein sequence ID" value="QES55331.1"/>
    <property type="molecule type" value="Genomic_DNA"/>
</dbReference>
<protein>
    <recommendedName>
        <fullName evidence="5">PASTA domain-containing protein</fullName>
    </recommendedName>
</protein>
<evidence type="ECO:0000313" key="3">
    <source>
        <dbReference type="EMBL" id="QES55331.1"/>
    </source>
</evidence>
<reference evidence="3 4" key="1">
    <citation type="submission" date="2018-05" db="EMBL/GenBank/DDBJ databases">
        <title>Streptomyces venezuelae.</title>
        <authorList>
            <person name="Kim W."/>
            <person name="Lee N."/>
            <person name="Cho B.-K."/>
        </authorList>
    </citation>
    <scope>NUCLEOTIDE SEQUENCE [LARGE SCALE GENOMIC DNA]</scope>
    <source>
        <strain evidence="3 4">ATCC 21018</strain>
    </source>
</reference>
<accession>A0A5P2DQ08</accession>
<gene>
    <name evidence="3" type="ORF">DEJ51_14965</name>
</gene>
<evidence type="ECO:0000256" key="1">
    <source>
        <dbReference type="SAM" id="MobiDB-lite"/>
    </source>
</evidence>
<name>A0A5P2DQ08_STRVZ</name>
<organism evidence="3 4">
    <name type="scientific">Streptomyces venezuelae</name>
    <dbReference type="NCBI Taxonomy" id="54571"/>
    <lineage>
        <taxon>Bacteria</taxon>
        <taxon>Bacillati</taxon>
        <taxon>Actinomycetota</taxon>
        <taxon>Actinomycetes</taxon>
        <taxon>Kitasatosporales</taxon>
        <taxon>Streptomycetaceae</taxon>
        <taxon>Streptomyces</taxon>
    </lineage>
</organism>
<dbReference type="Proteomes" id="UP000324101">
    <property type="component" value="Chromosome"/>
</dbReference>
<feature type="region of interest" description="Disordered" evidence="1">
    <location>
        <begin position="60"/>
        <end position="79"/>
    </location>
</feature>
<feature type="chain" id="PRO_5038787014" description="PASTA domain-containing protein" evidence="2">
    <location>
        <begin position="32"/>
        <end position="158"/>
    </location>
</feature>
<evidence type="ECO:0000256" key="2">
    <source>
        <dbReference type="SAM" id="SignalP"/>
    </source>
</evidence>
<feature type="compositionally biased region" description="Polar residues" evidence="1">
    <location>
        <begin position="69"/>
        <end position="78"/>
    </location>
</feature>